<evidence type="ECO:0000313" key="4">
    <source>
        <dbReference type="EMBL" id="JAS72490.1"/>
    </source>
</evidence>
<protein>
    <recommendedName>
        <fullName evidence="5">DUF1308 domain-containing protein</fullName>
    </recommendedName>
</protein>
<dbReference type="AlphaFoldDB" id="A0A1B6HCS2"/>
<dbReference type="EMBL" id="GECU01035216">
    <property type="protein sequence ID" value="JAS72490.1"/>
    <property type="molecule type" value="Transcribed_RNA"/>
</dbReference>
<dbReference type="Pfam" id="PF18474">
    <property type="entry name" value="DUF5614"/>
    <property type="match status" value="1"/>
</dbReference>
<evidence type="ECO:0000259" key="2">
    <source>
        <dbReference type="Pfam" id="PF07000"/>
    </source>
</evidence>
<dbReference type="Pfam" id="PF07000">
    <property type="entry name" value="DUF1308"/>
    <property type="match status" value="1"/>
</dbReference>
<dbReference type="PANTHER" id="PTHR13379">
    <property type="entry name" value="UNCHARACTERIZED DUF1308"/>
    <property type="match status" value="1"/>
</dbReference>
<feature type="domain" description="DUF5614" evidence="3">
    <location>
        <begin position="21"/>
        <end position="140"/>
    </location>
</feature>
<evidence type="ECO:0008006" key="5">
    <source>
        <dbReference type="Google" id="ProtNLM"/>
    </source>
</evidence>
<name>A0A1B6HCS2_9HEMI</name>
<proteinExistence type="inferred from homology"/>
<dbReference type="InterPro" id="IPR010733">
    <property type="entry name" value="DUF1308"/>
</dbReference>
<evidence type="ECO:0000259" key="3">
    <source>
        <dbReference type="Pfam" id="PF18474"/>
    </source>
</evidence>
<comment type="similarity">
    <text evidence="1">Belongs to the UPF0415 family.</text>
</comment>
<feature type="domain" description="DUF1308" evidence="2">
    <location>
        <begin position="159"/>
        <end position="314"/>
    </location>
</feature>
<reference evidence="4" key="1">
    <citation type="submission" date="2015-11" db="EMBL/GenBank/DDBJ databases">
        <title>De novo transcriptome assembly of four potential Pierce s Disease insect vectors from Arizona vineyards.</title>
        <authorList>
            <person name="Tassone E.E."/>
        </authorList>
    </citation>
    <scope>NUCLEOTIDE SEQUENCE</scope>
</reference>
<evidence type="ECO:0000256" key="1">
    <source>
        <dbReference type="ARBA" id="ARBA00006588"/>
    </source>
</evidence>
<dbReference type="PANTHER" id="PTHR13379:SF0">
    <property type="entry name" value="UPF0415 PROTEIN C7ORF25"/>
    <property type="match status" value="1"/>
</dbReference>
<dbReference type="InterPro" id="IPR041076">
    <property type="entry name" value="DUF5614"/>
</dbReference>
<gene>
    <name evidence="4" type="ORF">g.12751</name>
</gene>
<sequence>MDEDLNEMISRYKTHISNGESLLEKLAENNYSNVRGIHKMKRKIKKDLEFLSETLQSNNMKKEHLLCSNLHFYKAVLEEAVNWPECEAVFETFLYKTSDNCQKRLTVDVVSHKGHQWIKVIARNPIALHQIYKGSGCSDDVNFTSVPVHDQQDNPSRYNLCVTTMIAYVSSLTNGGCNKEFNEPLLNQQAEWERARPVKPFLDNLFSGKDLLCCATAVEDFKSIVNIVGGEEEKSRAAELLSRITVVPDLPFTDLRPTGKIKERSLLIFGTGHAHKAVTVTANKGFVQAAKQKGARFAVVIHESRALSECKEHQQCS</sequence>
<organism evidence="4">
    <name type="scientific">Homalodisca liturata</name>
    <dbReference type="NCBI Taxonomy" id="320908"/>
    <lineage>
        <taxon>Eukaryota</taxon>
        <taxon>Metazoa</taxon>
        <taxon>Ecdysozoa</taxon>
        <taxon>Arthropoda</taxon>
        <taxon>Hexapoda</taxon>
        <taxon>Insecta</taxon>
        <taxon>Pterygota</taxon>
        <taxon>Neoptera</taxon>
        <taxon>Paraneoptera</taxon>
        <taxon>Hemiptera</taxon>
        <taxon>Auchenorrhyncha</taxon>
        <taxon>Membracoidea</taxon>
        <taxon>Cicadellidae</taxon>
        <taxon>Cicadellinae</taxon>
        <taxon>Proconiini</taxon>
        <taxon>Homalodisca</taxon>
    </lineage>
</organism>
<accession>A0A1B6HCS2</accession>